<reference evidence="2 3" key="1">
    <citation type="submission" date="2024-02" db="EMBL/GenBank/DDBJ databases">
        <title>Characterization of antibiotic resistant novel bacterial strains and their environmental applications.</title>
        <authorList>
            <person name="Manzoor S."/>
            <person name="Abbas S."/>
            <person name="Arshad M."/>
            <person name="Li W.J."/>
            <person name="Ahmed I."/>
        </authorList>
    </citation>
    <scope>NUCLEOTIDE SEQUENCE [LARGE SCALE GENOMIC DNA]</scope>
    <source>
        <strain evidence="2 3">KACC 15558</strain>
    </source>
</reference>
<sequence>MPSLAEADAAVREIQDAYPGIDDLSDDESTAETDESTAEAEVSSEADPDAAAADAGAESDSAPESSPEPGAESDPDTAEDPSEHGTTVVLDDESRLSEPVSAADAAAWDAVVGTVPGDVLDAVTEVRFFTDGAGGDLAAVEPTGASDGGWRMLLDTTDSDPDDPEFIRTIVHEAFHIVTLGDSAFTAASKRSCPTLYVDEGCFAEDAVLFEFWSRFWSPQATADPEFVNSYAETDVVEDASESFTQFVLSQSRDMSAPKVAMFAERPELVDLRATFAENIRANLPGKG</sequence>
<evidence type="ECO:0000313" key="3">
    <source>
        <dbReference type="Proteomes" id="UP001498935"/>
    </source>
</evidence>
<gene>
    <name evidence="2" type="ORF">KACC15558_14230</name>
</gene>
<dbReference type="Proteomes" id="UP001498935">
    <property type="component" value="Unassembled WGS sequence"/>
</dbReference>
<comment type="caution">
    <text evidence="2">The sequence shown here is derived from an EMBL/GenBank/DDBJ whole genome shotgun (WGS) entry which is preliminary data.</text>
</comment>
<feature type="region of interest" description="Disordered" evidence="1">
    <location>
        <begin position="1"/>
        <end position="101"/>
    </location>
</feature>
<dbReference type="RefSeq" id="WP_342037791.1">
    <property type="nucleotide sequence ID" value="NZ_BAABBK010000008.1"/>
</dbReference>
<evidence type="ECO:0000313" key="2">
    <source>
        <dbReference type="EMBL" id="GAA5340383.1"/>
    </source>
</evidence>
<name>A0ABP9U2X7_9MICO</name>
<evidence type="ECO:0000256" key="1">
    <source>
        <dbReference type="SAM" id="MobiDB-lite"/>
    </source>
</evidence>
<accession>A0ABP9U2X7</accession>
<organism evidence="2 3">
    <name type="scientific">Brevibacterium ammoniilyticum</name>
    <dbReference type="NCBI Taxonomy" id="1046555"/>
    <lineage>
        <taxon>Bacteria</taxon>
        <taxon>Bacillati</taxon>
        <taxon>Actinomycetota</taxon>
        <taxon>Actinomycetes</taxon>
        <taxon>Micrococcales</taxon>
        <taxon>Brevibacteriaceae</taxon>
        <taxon>Brevibacterium</taxon>
    </lineage>
</organism>
<protein>
    <submittedName>
        <fullName evidence="2">Uncharacterized protein</fullName>
    </submittedName>
</protein>
<proteinExistence type="predicted"/>
<keyword evidence="3" id="KW-1185">Reference proteome</keyword>
<feature type="compositionally biased region" description="Acidic residues" evidence="1">
    <location>
        <begin position="23"/>
        <end position="48"/>
    </location>
</feature>
<feature type="compositionally biased region" description="Acidic residues" evidence="1">
    <location>
        <begin position="71"/>
        <end position="80"/>
    </location>
</feature>
<feature type="compositionally biased region" description="Low complexity" evidence="1">
    <location>
        <begin position="49"/>
        <end position="70"/>
    </location>
</feature>
<dbReference type="EMBL" id="BAABNP010000005">
    <property type="protein sequence ID" value="GAA5340383.1"/>
    <property type="molecule type" value="Genomic_DNA"/>
</dbReference>